<reference evidence="4" key="1">
    <citation type="submission" date="2016-10" db="EMBL/GenBank/DDBJ databases">
        <authorList>
            <person name="Varghese N."/>
            <person name="Submissions S."/>
        </authorList>
    </citation>
    <scope>NUCLEOTIDE SEQUENCE [LARGE SCALE GENOMIC DNA]</scope>
    <source>
        <strain evidence="4">MO64</strain>
    </source>
</reference>
<dbReference type="SMART" id="SM00028">
    <property type="entry name" value="TPR"/>
    <property type="match status" value="4"/>
</dbReference>
<evidence type="ECO:0000313" key="4">
    <source>
        <dbReference type="Proteomes" id="UP000198725"/>
    </source>
</evidence>
<dbReference type="Gene3D" id="3.40.50.300">
    <property type="entry name" value="P-loop containing nucleotide triphosphate hydrolases"/>
    <property type="match status" value="1"/>
</dbReference>
<dbReference type="Pfam" id="PF14559">
    <property type="entry name" value="TPR_19"/>
    <property type="match status" value="1"/>
</dbReference>
<dbReference type="InterPro" id="IPR027417">
    <property type="entry name" value="P-loop_NTPase"/>
</dbReference>
<organism evidence="3 4">
    <name type="scientific">Rhodanobacter glycinis</name>
    <dbReference type="NCBI Taxonomy" id="582702"/>
    <lineage>
        <taxon>Bacteria</taxon>
        <taxon>Pseudomonadati</taxon>
        <taxon>Pseudomonadota</taxon>
        <taxon>Gammaproteobacteria</taxon>
        <taxon>Lysobacterales</taxon>
        <taxon>Rhodanobacteraceae</taxon>
        <taxon>Rhodanobacter</taxon>
    </lineage>
</organism>
<dbReference type="SUPFAM" id="SSF48452">
    <property type="entry name" value="TPR-like"/>
    <property type="match status" value="1"/>
</dbReference>
<feature type="repeat" description="TPR" evidence="2">
    <location>
        <begin position="38"/>
        <end position="71"/>
    </location>
</feature>
<dbReference type="Pfam" id="PF13469">
    <property type="entry name" value="Sulfotransfer_3"/>
    <property type="match status" value="1"/>
</dbReference>
<proteinExistence type="predicted"/>
<evidence type="ECO:0000256" key="2">
    <source>
        <dbReference type="PROSITE-ProRule" id="PRU00339"/>
    </source>
</evidence>
<dbReference type="RefSeq" id="WP_092702588.1">
    <property type="nucleotide sequence ID" value="NZ_FOSR01000004.1"/>
</dbReference>
<dbReference type="InterPro" id="IPR011990">
    <property type="entry name" value="TPR-like_helical_dom_sf"/>
</dbReference>
<accession>A0A1I4AVW6</accession>
<dbReference type="PROSITE" id="PS50005">
    <property type="entry name" value="TPR"/>
    <property type="match status" value="2"/>
</dbReference>
<dbReference type="GO" id="GO:0008476">
    <property type="term" value="F:protein-tyrosine sulfotransferase activity"/>
    <property type="evidence" value="ECO:0007669"/>
    <property type="project" value="InterPro"/>
</dbReference>
<dbReference type="SUPFAM" id="SSF52540">
    <property type="entry name" value="P-loop containing nucleoside triphosphate hydrolases"/>
    <property type="match status" value="1"/>
</dbReference>
<keyword evidence="4" id="KW-1185">Reference proteome</keyword>
<keyword evidence="2" id="KW-0802">TPR repeat</keyword>
<dbReference type="PANTHER" id="PTHR12788">
    <property type="entry name" value="PROTEIN-TYROSINE SULFOTRANSFERASE 2"/>
    <property type="match status" value="1"/>
</dbReference>
<dbReference type="PANTHER" id="PTHR12788:SF10">
    <property type="entry name" value="PROTEIN-TYROSINE SULFOTRANSFERASE"/>
    <property type="match status" value="1"/>
</dbReference>
<dbReference type="InterPro" id="IPR026634">
    <property type="entry name" value="TPST-like"/>
</dbReference>
<gene>
    <name evidence="3" type="ORF">SAMN05192579_104159</name>
</gene>
<protein>
    <submittedName>
        <fullName evidence="3">Tetratricopeptide repeat-containing protein</fullName>
    </submittedName>
</protein>
<dbReference type="InterPro" id="IPR019734">
    <property type="entry name" value="TPR_rpt"/>
</dbReference>
<dbReference type="Gene3D" id="1.25.40.10">
    <property type="entry name" value="Tetratricopeptide repeat domain"/>
    <property type="match status" value="2"/>
</dbReference>
<feature type="repeat" description="TPR" evidence="2">
    <location>
        <begin position="106"/>
        <end position="139"/>
    </location>
</feature>
<dbReference type="AlphaFoldDB" id="A0A1I4AVW6"/>
<dbReference type="Proteomes" id="UP000198725">
    <property type="component" value="Unassembled WGS sequence"/>
</dbReference>
<name>A0A1I4AVW6_9GAMM</name>
<evidence type="ECO:0000256" key="1">
    <source>
        <dbReference type="ARBA" id="ARBA00022679"/>
    </source>
</evidence>
<sequence>MTDFAQLHAQAIGAFNRHDWPHVLALAPYVLSMAPSHAATHYMTGVAYLEQCNLSRALPHLQRATELEPANIEFAARLARALANARLGNAAKAVAERVMALEPQDAATLDLVGTVYAETGAPDQAVLAFRRAATLAPNQPVFRYNLATALITIGQFDVAEREIETCLTQNPLFWRAHLAMAHLHRQSPTRQHLARLQTLLEQHDDDRDARLCLNLALAKGHEDLGDYPQAFRHLAQGKQAAKEMIDYSSAQDEAIFAALLRTFPDVQAPGSGSPSTEPIFVFGMPRSGTTLVERILTSHPDVHGAGELQNFGMTVGRAWNSPTPFWLDPAPSARVRNIDWPRLGTNYLASTRPDTGHTPHFVDKFPFNFLYAGFIARALPNAKMICLRRHPMDTCLGNFRQMFGEKLPYYHFSFDLLDIGRYYILFDRLMAHWRKVLPGRILEVDYESLVATPESTIRQLLAHCNLPWHDDCLHFEHNPAPVITASALQVRKPMFHSSVGRWKRYASELEGLRSLLHDAGIDTID</sequence>
<evidence type="ECO:0000313" key="3">
    <source>
        <dbReference type="EMBL" id="SFK60564.1"/>
    </source>
</evidence>
<dbReference type="EMBL" id="FOSR01000004">
    <property type="protein sequence ID" value="SFK60564.1"/>
    <property type="molecule type" value="Genomic_DNA"/>
</dbReference>
<keyword evidence="1" id="KW-0808">Transferase</keyword>